<keyword evidence="1" id="KW-0472">Membrane</keyword>
<organism evidence="2 3">
    <name type="scientific">Pedobacter metabolipauper</name>
    <dbReference type="NCBI Taxonomy" id="425513"/>
    <lineage>
        <taxon>Bacteria</taxon>
        <taxon>Pseudomonadati</taxon>
        <taxon>Bacteroidota</taxon>
        <taxon>Sphingobacteriia</taxon>
        <taxon>Sphingobacteriales</taxon>
        <taxon>Sphingobacteriaceae</taxon>
        <taxon>Pedobacter</taxon>
    </lineage>
</organism>
<gene>
    <name evidence="2" type="ORF">ATK78_2971</name>
</gene>
<comment type="caution">
    <text evidence="2">The sequence shown here is derived from an EMBL/GenBank/DDBJ whole genome shotgun (WGS) entry which is preliminary data.</text>
</comment>
<feature type="transmembrane region" description="Helical" evidence="1">
    <location>
        <begin position="25"/>
        <end position="45"/>
    </location>
</feature>
<dbReference type="AlphaFoldDB" id="A0A4R6ST17"/>
<keyword evidence="1" id="KW-1133">Transmembrane helix</keyword>
<reference evidence="2 3" key="1">
    <citation type="submission" date="2019-03" db="EMBL/GenBank/DDBJ databases">
        <title>Genomic Encyclopedia of Archaeal and Bacterial Type Strains, Phase II (KMG-II): from individual species to whole genera.</title>
        <authorList>
            <person name="Goeker M."/>
        </authorList>
    </citation>
    <scope>NUCLEOTIDE SEQUENCE [LARGE SCALE GENOMIC DNA]</scope>
    <source>
        <strain evidence="2 3">DSM 19035</strain>
    </source>
</reference>
<keyword evidence="3" id="KW-1185">Reference proteome</keyword>
<name>A0A4R6ST17_9SPHI</name>
<proteinExistence type="predicted"/>
<keyword evidence="1" id="KW-0812">Transmembrane</keyword>
<dbReference type="EMBL" id="SNYC01000005">
    <property type="protein sequence ID" value="TDQ08457.1"/>
    <property type="molecule type" value="Genomic_DNA"/>
</dbReference>
<dbReference type="Proteomes" id="UP000295620">
    <property type="component" value="Unassembled WGS sequence"/>
</dbReference>
<accession>A0A4R6ST17</accession>
<evidence type="ECO:0000256" key="1">
    <source>
        <dbReference type="SAM" id="Phobius"/>
    </source>
</evidence>
<protein>
    <submittedName>
        <fullName evidence="2">Uncharacterized protein</fullName>
    </submittedName>
</protein>
<evidence type="ECO:0000313" key="3">
    <source>
        <dbReference type="Proteomes" id="UP000295620"/>
    </source>
</evidence>
<sequence length="83" mass="9022">MKTSKPLTELTLDELNARQKSLKNIAIALGTIMLLACGILIYLSIESKKPGLLAAGIGFPMTFLPILIVLGQVRSEIKKRVSK</sequence>
<evidence type="ECO:0000313" key="2">
    <source>
        <dbReference type="EMBL" id="TDQ08457.1"/>
    </source>
</evidence>
<dbReference type="RefSeq" id="WP_133576823.1">
    <property type="nucleotide sequence ID" value="NZ_SNYC01000005.1"/>
</dbReference>
<feature type="transmembrane region" description="Helical" evidence="1">
    <location>
        <begin position="51"/>
        <end position="73"/>
    </location>
</feature>